<dbReference type="Proteomes" id="UP001328733">
    <property type="component" value="Unassembled WGS sequence"/>
</dbReference>
<keyword evidence="2" id="KW-0808">Transferase</keyword>
<dbReference type="GO" id="GO:0046394">
    <property type="term" value="P:carboxylic acid biosynthetic process"/>
    <property type="evidence" value="ECO:0007669"/>
    <property type="project" value="UniProtKB-ARBA"/>
</dbReference>
<dbReference type="EMBL" id="JBAFSM010000023">
    <property type="protein sequence ID" value="MEG3438120.1"/>
    <property type="molecule type" value="Genomic_DNA"/>
</dbReference>
<dbReference type="RefSeq" id="WP_422661970.1">
    <property type="nucleotide sequence ID" value="NZ_JBAFSM010000023.1"/>
</dbReference>
<dbReference type="Gene3D" id="3.30.470.10">
    <property type="match status" value="1"/>
</dbReference>
<dbReference type="InterPro" id="IPR043131">
    <property type="entry name" value="BCAT-like_N"/>
</dbReference>
<name>A0AAW9QK03_9CHRO</name>
<reference evidence="2 3" key="1">
    <citation type="submission" date="2024-01" db="EMBL/GenBank/DDBJ databases">
        <title>Genomic insights into the taxonomy and metabolism of the cyanobacterium Pannus brasiliensis CCIBt3594.</title>
        <authorList>
            <person name="Machado M."/>
            <person name="Botero N.B."/>
            <person name="Andreote A.P.D."/>
            <person name="Feitosa A.M.T."/>
            <person name="Popin R."/>
            <person name="Sivonen K."/>
            <person name="Fiore M.F."/>
        </authorList>
    </citation>
    <scope>NUCLEOTIDE SEQUENCE [LARGE SCALE GENOMIC DNA]</scope>
    <source>
        <strain evidence="2 3">CCIBt3594</strain>
    </source>
</reference>
<evidence type="ECO:0000313" key="2">
    <source>
        <dbReference type="EMBL" id="MEG3438120.1"/>
    </source>
</evidence>
<dbReference type="InterPro" id="IPR043132">
    <property type="entry name" value="BCAT-like_C"/>
</dbReference>
<keyword evidence="2" id="KW-0032">Aminotransferase</keyword>
<dbReference type="InterPro" id="IPR050571">
    <property type="entry name" value="Class-IV_PLP-Dep_Aminotrnsfr"/>
</dbReference>
<dbReference type="PANTHER" id="PTHR42743:SF11">
    <property type="entry name" value="AMINODEOXYCHORISMATE LYASE"/>
    <property type="match status" value="1"/>
</dbReference>
<dbReference type="GO" id="GO:0008483">
    <property type="term" value="F:transaminase activity"/>
    <property type="evidence" value="ECO:0007669"/>
    <property type="project" value="UniProtKB-KW"/>
</dbReference>
<accession>A0AAW9QK03</accession>
<sequence>MYWYNGALIGDNRIFLDIHDPGLLYGATVFTTVRVYARSLDHPLTHWQDHLERLRSSLQAFDWPLPDWKRLRNGAETLALSFPVLRITLFPDAREWIVGRSLPADLQQIQQQGILGWVADSPRYTRAIADNKTGNYLPAWLAGQEARQKGAREAILVDRSGNWLETATGNLWGWKEDCWYTPALESGILPGIARAKLLHRLHEHSIPVRENLWTPDFIAGLSVLAYSNSVVEIVPFDRVLTDSSSLTFDRSGRALDRVREYFQTG</sequence>
<organism evidence="2 3">
    <name type="scientific">Pannus brasiliensis CCIBt3594</name>
    <dbReference type="NCBI Taxonomy" id="1427578"/>
    <lineage>
        <taxon>Bacteria</taxon>
        <taxon>Bacillati</taxon>
        <taxon>Cyanobacteriota</taxon>
        <taxon>Cyanophyceae</taxon>
        <taxon>Oscillatoriophycideae</taxon>
        <taxon>Chroococcales</taxon>
        <taxon>Microcystaceae</taxon>
        <taxon>Pannus</taxon>
    </lineage>
</organism>
<evidence type="ECO:0000256" key="1">
    <source>
        <dbReference type="ARBA" id="ARBA00009320"/>
    </source>
</evidence>
<comment type="caution">
    <text evidence="2">The sequence shown here is derived from an EMBL/GenBank/DDBJ whole genome shotgun (WGS) entry which is preliminary data.</text>
</comment>
<proteinExistence type="inferred from homology"/>
<gene>
    <name evidence="2" type="ORF">V0288_13410</name>
</gene>
<dbReference type="Pfam" id="PF01063">
    <property type="entry name" value="Aminotran_4"/>
    <property type="match status" value="1"/>
</dbReference>
<dbReference type="InterPro" id="IPR036038">
    <property type="entry name" value="Aminotransferase-like"/>
</dbReference>
<dbReference type="AlphaFoldDB" id="A0AAW9QK03"/>
<dbReference type="PANTHER" id="PTHR42743">
    <property type="entry name" value="AMINO-ACID AMINOTRANSFERASE"/>
    <property type="match status" value="1"/>
</dbReference>
<dbReference type="Gene3D" id="3.20.10.10">
    <property type="entry name" value="D-amino Acid Aminotransferase, subunit A, domain 2"/>
    <property type="match status" value="1"/>
</dbReference>
<dbReference type="GO" id="GO:0005829">
    <property type="term" value="C:cytosol"/>
    <property type="evidence" value="ECO:0007669"/>
    <property type="project" value="TreeGrafter"/>
</dbReference>
<dbReference type="SUPFAM" id="SSF56752">
    <property type="entry name" value="D-aminoacid aminotransferase-like PLP-dependent enzymes"/>
    <property type="match status" value="1"/>
</dbReference>
<comment type="similarity">
    <text evidence="1">Belongs to the class-IV pyridoxal-phosphate-dependent aminotransferase family.</text>
</comment>
<evidence type="ECO:0000313" key="3">
    <source>
        <dbReference type="Proteomes" id="UP001328733"/>
    </source>
</evidence>
<dbReference type="InterPro" id="IPR001544">
    <property type="entry name" value="Aminotrans_IV"/>
</dbReference>
<protein>
    <submittedName>
        <fullName evidence="2">Aminotransferase class IV</fullName>
    </submittedName>
</protein>
<keyword evidence="3" id="KW-1185">Reference proteome</keyword>